<comment type="similarity">
    <text evidence="2 8">Belongs to the metallo-dependent hydrolases superfamily. ATZ/TRZ family.</text>
</comment>
<organism evidence="10 11">
    <name type="scientific">Kinneretia aquatilis</name>
    <dbReference type="NCBI Taxonomy" id="2070761"/>
    <lineage>
        <taxon>Bacteria</taxon>
        <taxon>Pseudomonadati</taxon>
        <taxon>Pseudomonadota</taxon>
        <taxon>Betaproteobacteria</taxon>
        <taxon>Burkholderiales</taxon>
        <taxon>Sphaerotilaceae</taxon>
        <taxon>Roseateles</taxon>
    </lineage>
</organism>
<dbReference type="EMBL" id="POSP01000003">
    <property type="protein sequence ID" value="PND37691.1"/>
    <property type="molecule type" value="Genomic_DNA"/>
</dbReference>
<gene>
    <name evidence="10" type="primary">guaD</name>
    <name evidence="10" type="ORF">C1O66_09255</name>
</gene>
<dbReference type="Gene3D" id="3.20.20.140">
    <property type="entry name" value="Metal-dependent hydrolases"/>
    <property type="match status" value="1"/>
</dbReference>
<dbReference type="PANTHER" id="PTHR11271">
    <property type="entry name" value="GUANINE DEAMINASE"/>
    <property type="match status" value="1"/>
</dbReference>
<dbReference type="Gene3D" id="2.30.40.10">
    <property type="entry name" value="Urease, subunit C, domain 1"/>
    <property type="match status" value="1"/>
</dbReference>
<dbReference type="GO" id="GO:0008270">
    <property type="term" value="F:zinc ion binding"/>
    <property type="evidence" value="ECO:0007669"/>
    <property type="project" value="UniProtKB-UniRule"/>
</dbReference>
<dbReference type="GO" id="GO:0005829">
    <property type="term" value="C:cytosol"/>
    <property type="evidence" value="ECO:0007669"/>
    <property type="project" value="TreeGrafter"/>
</dbReference>
<evidence type="ECO:0000256" key="4">
    <source>
        <dbReference type="ARBA" id="ARBA00022723"/>
    </source>
</evidence>
<dbReference type="AlphaFoldDB" id="A0A2N8KW76"/>
<dbReference type="RefSeq" id="WP_102767611.1">
    <property type="nucleotide sequence ID" value="NZ_POSP01000003.1"/>
</dbReference>
<dbReference type="GO" id="GO:0008892">
    <property type="term" value="F:guanine deaminase activity"/>
    <property type="evidence" value="ECO:0007669"/>
    <property type="project" value="UniProtKB-UniRule"/>
</dbReference>
<evidence type="ECO:0000259" key="9">
    <source>
        <dbReference type="Pfam" id="PF01979"/>
    </source>
</evidence>
<dbReference type="NCBIfam" id="TIGR02967">
    <property type="entry name" value="guan_deamin"/>
    <property type="match status" value="1"/>
</dbReference>
<reference evidence="10 11" key="1">
    <citation type="submission" date="2018-01" db="EMBL/GenBank/DDBJ databases">
        <title>Draft genome sequence of Paucibacter aquatile CR182 isolated from freshwater of the Nakdong River.</title>
        <authorList>
            <person name="Choi A."/>
            <person name="Chung E.J."/>
        </authorList>
    </citation>
    <scope>NUCLEOTIDE SEQUENCE [LARGE SCALE GENOMIC DNA]</scope>
    <source>
        <strain evidence="10 11">CR182</strain>
    </source>
</reference>
<dbReference type="NCBIfam" id="NF006679">
    <property type="entry name" value="PRK09228.1"/>
    <property type="match status" value="1"/>
</dbReference>
<evidence type="ECO:0000256" key="5">
    <source>
        <dbReference type="ARBA" id="ARBA00022801"/>
    </source>
</evidence>
<evidence type="ECO:0000256" key="3">
    <source>
        <dbReference type="ARBA" id="ARBA00012781"/>
    </source>
</evidence>
<comment type="cofactor">
    <cofactor evidence="8">
        <name>Zn(2+)</name>
        <dbReference type="ChEBI" id="CHEBI:29105"/>
    </cofactor>
    <text evidence="8">Binds 1 zinc ion per subunit.</text>
</comment>
<dbReference type="GO" id="GO:0006147">
    <property type="term" value="P:guanine catabolic process"/>
    <property type="evidence" value="ECO:0007669"/>
    <property type="project" value="UniProtKB-UniRule"/>
</dbReference>
<keyword evidence="5 8" id="KW-0378">Hydrolase</keyword>
<comment type="catalytic activity">
    <reaction evidence="8">
        <text>guanine + H2O + H(+) = xanthine + NH4(+)</text>
        <dbReference type="Rhea" id="RHEA:14665"/>
        <dbReference type="ChEBI" id="CHEBI:15377"/>
        <dbReference type="ChEBI" id="CHEBI:15378"/>
        <dbReference type="ChEBI" id="CHEBI:16235"/>
        <dbReference type="ChEBI" id="CHEBI:17712"/>
        <dbReference type="ChEBI" id="CHEBI:28938"/>
        <dbReference type="EC" id="3.5.4.3"/>
    </reaction>
</comment>
<keyword evidence="11" id="KW-1185">Reference proteome</keyword>
<comment type="caution">
    <text evidence="10">The sequence shown here is derived from an EMBL/GenBank/DDBJ whole genome shotgun (WGS) entry which is preliminary data.</text>
</comment>
<evidence type="ECO:0000256" key="7">
    <source>
        <dbReference type="NCBIfam" id="TIGR02967"/>
    </source>
</evidence>
<protein>
    <recommendedName>
        <fullName evidence="3 7">Guanine deaminase</fullName>
        <shortName evidence="8">Guanase</shortName>
        <ecNumber evidence="3 7">3.5.4.3</ecNumber>
    </recommendedName>
    <alternativeName>
        <fullName evidence="8">Guanine aminohydrolase</fullName>
    </alternativeName>
</protein>
<comment type="function">
    <text evidence="8">Catalyzes the hydrolytic deamination of guanine, producing xanthine and ammonia.</text>
</comment>
<dbReference type="UniPathway" id="UPA00603">
    <property type="reaction ID" value="UER00660"/>
</dbReference>
<keyword evidence="4 8" id="KW-0479">Metal-binding</keyword>
<name>A0A2N8KW76_9BURK</name>
<proteinExistence type="inferred from homology"/>
<dbReference type="Proteomes" id="UP000235916">
    <property type="component" value="Unassembled WGS sequence"/>
</dbReference>
<evidence type="ECO:0000256" key="6">
    <source>
        <dbReference type="ARBA" id="ARBA00022833"/>
    </source>
</evidence>
<evidence type="ECO:0000256" key="1">
    <source>
        <dbReference type="ARBA" id="ARBA00004984"/>
    </source>
</evidence>
<dbReference type="SUPFAM" id="SSF51338">
    <property type="entry name" value="Composite domain of metallo-dependent hydrolases"/>
    <property type="match status" value="1"/>
</dbReference>
<evidence type="ECO:0000313" key="10">
    <source>
        <dbReference type="EMBL" id="PND37691.1"/>
    </source>
</evidence>
<dbReference type="PANTHER" id="PTHR11271:SF6">
    <property type="entry name" value="GUANINE DEAMINASE"/>
    <property type="match status" value="1"/>
</dbReference>
<dbReference type="InterPro" id="IPR006680">
    <property type="entry name" value="Amidohydro-rel"/>
</dbReference>
<dbReference type="OrthoDB" id="3189065at2"/>
<comment type="pathway">
    <text evidence="1 8">Purine metabolism; guanine degradation; xanthine from guanine: step 1/1.</text>
</comment>
<feature type="domain" description="Amidohydrolase-related" evidence="9">
    <location>
        <begin position="78"/>
        <end position="442"/>
    </location>
</feature>
<evidence type="ECO:0000256" key="2">
    <source>
        <dbReference type="ARBA" id="ARBA00006745"/>
    </source>
</evidence>
<sequence>MPDLNPSTPSTGPGRKLALRGDLLDFTAQPDWGQLDSPAVRFQPDHWLLIDEAGRIAGTQPSEPDASWQQVDRRGRLILPGFIDTHVHCPQLDVIASYGAELLDWLNRYTFPAERRYADPAVAAAGAARFLDALLAHGSTSAVVFPTVHKGSAEALFAAAEARGMRLITGKVLMDRHAPPELLDDVAGAERDCIDLIQRWHGKGRLAYAVTPRFAPTSSPAQLAMAGALCRADASLYMQTHVAENREEVRWVTELFPEARSYLDVYERVGLLHERAILAHGIWLDETDRQLLAARGGQVAHSPSSNLFLGSGLFDWPAARASGLGVSMASDVGGGTSLSMQRNLLDAYKIQALSGQRLSAWVALHAATRGAAEALGLQQEVGHFGLGTLADVCVWDWARGPVAQARDERVAPGHEPQALHERVFAWMSLSDERNLHSCYVAGQCRHQRDS</sequence>
<dbReference type="InterPro" id="IPR032466">
    <property type="entry name" value="Metal_Hydrolase"/>
</dbReference>
<dbReference type="EC" id="3.5.4.3" evidence="3 7"/>
<evidence type="ECO:0000256" key="8">
    <source>
        <dbReference type="RuleBase" id="RU366009"/>
    </source>
</evidence>
<dbReference type="Pfam" id="PF01979">
    <property type="entry name" value="Amidohydro_1"/>
    <property type="match status" value="1"/>
</dbReference>
<dbReference type="SUPFAM" id="SSF51556">
    <property type="entry name" value="Metallo-dependent hydrolases"/>
    <property type="match status" value="1"/>
</dbReference>
<accession>A0A2N8KW76</accession>
<dbReference type="InterPro" id="IPR011059">
    <property type="entry name" value="Metal-dep_hydrolase_composite"/>
</dbReference>
<keyword evidence="6 8" id="KW-0862">Zinc</keyword>
<dbReference type="InterPro" id="IPR014311">
    <property type="entry name" value="Guanine_deaminase"/>
</dbReference>
<evidence type="ECO:0000313" key="11">
    <source>
        <dbReference type="Proteomes" id="UP000235916"/>
    </source>
</evidence>
<dbReference type="InterPro" id="IPR051607">
    <property type="entry name" value="Metallo-dep_hydrolases"/>
</dbReference>